<sequence>MGHGNNIGKYRLGRTIGEGTYAKVKMAVDSTNGRPVAIKIMDRKKVMQSDLKNQVQREIRTMKLLHHPSIVRIHEVIGTKTKIYLVMEYIPGGQLADKMSYAKKLTESEARKIFHQLIDAVDYCHNRGVYHRDLKPENLLLDGKGNLKVSDFGLCALHKTASMLTTTCGSPFYIAPELIARKSYEGAAADIWSCGVILFELLSGYLPFDERDLITLYKKISTADYTYPQWFTESQKKLISRILDPNPRKRITLPEIVEDEWFQIDYVPSCGYECDEKIFLDDVNAAFDADEEDMKQKTRLGSKHTVIETIRKIEAAAMDVSLSVERMNNFKMKLHQKPKMKRYNRSYYDLSAEVIEVAPMNCVVEISKSVGEIRLYEEVWKPSVSFLQKFIEFADKDIRCIIAKGRIRKSSNNRSAQQIIRLPIQLTGKFSKPCSCEEQNEKVTNDLQDYSSS</sequence>
<dbReference type="PROSITE" id="PS00107">
    <property type="entry name" value="PROTEIN_KINASE_ATP"/>
    <property type="match status" value="1"/>
</dbReference>
<dbReference type="SUPFAM" id="SSF56112">
    <property type="entry name" value="Protein kinase-like (PK-like)"/>
    <property type="match status" value="1"/>
</dbReference>
<dbReference type="Proteomes" id="UP000657918">
    <property type="component" value="Unassembled WGS sequence"/>
</dbReference>
<dbReference type="Gene3D" id="1.10.510.10">
    <property type="entry name" value="Transferase(Phosphotransferase) domain 1"/>
    <property type="match status" value="1"/>
</dbReference>
<keyword evidence="4" id="KW-0418">Kinase</keyword>
<comment type="caution">
    <text evidence="9">The sequence shown here is derived from an EMBL/GenBank/DDBJ whole genome shotgun (WGS) entry which is preliminary data.</text>
</comment>
<reference evidence="9 10" key="1">
    <citation type="submission" date="2020-10" db="EMBL/GenBank/DDBJ databases">
        <title>Plant Genome Project.</title>
        <authorList>
            <person name="Zhang R.-G."/>
        </authorList>
    </citation>
    <scope>NUCLEOTIDE SEQUENCE [LARGE SCALE GENOMIC DNA]</scope>
    <source>
        <strain evidence="9">FAFU-HL-1</strain>
        <tissue evidence="9">Leaf</tissue>
    </source>
</reference>
<dbReference type="InterPro" id="IPR008271">
    <property type="entry name" value="Ser/Thr_kinase_AS"/>
</dbReference>
<evidence type="ECO:0000256" key="6">
    <source>
        <dbReference type="PROSITE-ProRule" id="PRU10141"/>
    </source>
</evidence>
<dbReference type="CDD" id="cd12195">
    <property type="entry name" value="CIPK_C"/>
    <property type="match status" value="1"/>
</dbReference>
<dbReference type="InterPro" id="IPR017441">
    <property type="entry name" value="Protein_kinase_ATP_BS"/>
</dbReference>
<dbReference type="FunFam" id="3.30.200.20:FF:000096">
    <property type="entry name" value="Non-specific serine/threonine protein kinase"/>
    <property type="match status" value="1"/>
</dbReference>
<keyword evidence="1 7" id="KW-0723">Serine/threonine-protein kinase</keyword>
<dbReference type="PROSITE" id="PS00108">
    <property type="entry name" value="PROTEIN_KINASE_ST"/>
    <property type="match status" value="1"/>
</dbReference>
<keyword evidence="5 6" id="KW-0067">ATP-binding</keyword>
<dbReference type="Pfam" id="PF00069">
    <property type="entry name" value="Pkinase"/>
    <property type="match status" value="1"/>
</dbReference>
<proteinExistence type="inferred from homology"/>
<dbReference type="PANTHER" id="PTHR43895:SF65">
    <property type="entry name" value="CBL-INTERACTING PROTEIN KINASE 21"/>
    <property type="match status" value="1"/>
</dbReference>
<evidence type="ECO:0000256" key="4">
    <source>
        <dbReference type="ARBA" id="ARBA00022777"/>
    </source>
</evidence>
<organism evidence="9 10">
    <name type="scientific">Salix dunnii</name>
    <dbReference type="NCBI Taxonomy" id="1413687"/>
    <lineage>
        <taxon>Eukaryota</taxon>
        <taxon>Viridiplantae</taxon>
        <taxon>Streptophyta</taxon>
        <taxon>Embryophyta</taxon>
        <taxon>Tracheophyta</taxon>
        <taxon>Spermatophyta</taxon>
        <taxon>Magnoliopsida</taxon>
        <taxon>eudicotyledons</taxon>
        <taxon>Gunneridae</taxon>
        <taxon>Pentapetalae</taxon>
        <taxon>rosids</taxon>
        <taxon>fabids</taxon>
        <taxon>Malpighiales</taxon>
        <taxon>Salicaceae</taxon>
        <taxon>Saliceae</taxon>
        <taxon>Salix</taxon>
    </lineage>
</organism>
<protein>
    <recommendedName>
        <fullName evidence="8">Protein kinase domain-containing protein</fullName>
    </recommendedName>
</protein>
<dbReference type="GO" id="GO:0005524">
    <property type="term" value="F:ATP binding"/>
    <property type="evidence" value="ECO:0007669"/>
    <property type="project" value="UniProtKB-UniRule"/>
</dbReference>
<gene>
    <name evidence="9" type="ORF">SADUNF_Sadunf18G0077100</name>
</gene>
<accession>A0A835J4Y6</accession>
<dbReference type="PROSITE" id="PS50011">
    <property type="entry name" value="PROTEIN_KINASE_DOM"/>
    <property type="match status" value="1"/>
</dbReference>
<evidence type="ECO:0000256" key="7">
    <source>
        <dbReference type="RuleBase" id="RU000304"/>
    </source>
</evidence>
<keyword evidence="2" id="KW-0808">Transferase</keyword>
<evidence type="ECO:0000256" key="2">
    <source>
        <dbReference type="ARBA" id="ARBA00022679"/>
    </source>
</evidence>
<evidence type="ECO:0000259" key="8">
    <source>
        <dbReference type="PROSITE" id="PS50011"/>
    </source>
</evidence>
<dbReference type="Gene3D" id="3.30.200.20">
    <property type="entry name" value="Phosphorylase Kinase, domain 1"/>
    <property type="match status" value="1"/>
</dbReference>
<dbReference type="InterPro" id="IPR000719">
    <property type="entry name" value="Prot_kinase_dom"/>
</dbReference>
<evidence type="ECO:0000256" key="3">
    <source>
        <dbReference type="ARBA" id="ARBA00022741"/>
    </source>
</evidence>
<keyword evidence="10" id="KW-1185">Reference proteome</keyword>
<feature type="binding site" evidence="6">
    <location>
        <position position="39"/>
    </location>
    <ligand>
        <name>ATP</name>
        <dbReference type="ChEBI" id="CHEBI:30616"/>
    </ligand>
</feature>
<dbReference type="EMBL" id="JADGMS010000018">
    <property type="protein sequence ID" value="KAF9662658.1"/>
    <property type="molecule type" value="Genomic_DNA"/>
</dbReference>
<name>A0A835J4Y6_9ROSI</name>
<dbReference type="Gene3D" id="3.30.310.80">
    <property type="entry name" value="Kinase associated domain 1, KA1"/>
    <property type="match status" value="1"/>
</dbReference>
<dbReference type="InterPro" id="IPR011009">
    <property type="entry name" value="Kinase-like_dom_sf"/>
</dbReference>
<keyword evidence="3 6" id="KW-0547">Nucleotide-binding</keyword>
<dbReference type="PANTHER" id="PTHR43895">
    <property type="entry name" value="CALCIUM/CALMODULIN-DEPENDENT PROTEIN KINASE KINASE-RELATED"/>
    <property type="match status" value="1"/>
</dbReference>
<feature type="domain" description="Protein kinase" evidence="8">
    <location>
        <begin position="10"/>
        <end position="262"/>
    </location>
</feature>
<dbReference type="AlphaFoldDB" id="A0A835J4Y6"/>
<comment type="similarity">
    <text evidence="7">Belongs to the protein kinase superfamily.</text>
</comment>
<dbReference type="FunFam" id="1.10.510.10:FF:000279">
    <property type="entry name" value="Non-specific serine/threonine protein kinase"/>
    <property type="match status" value="1"/>
</dbReference>
<evidence type="ECO:0000256" key="5">
    <source>
        <dbReference type="ARBA" id="ARBA00022840"/>
    </source>
</evidence>
<evidence type="ECO:0000313" key="10">
    <source>
        <dbReference type="Proteomes" id="UP000657918"/>
    </source>
</evidence>
<dbReference type="OrthoDB" id="193931at2759"/>
<evidence type="ECO:0000313" key="9">
    <source>
        <dbReference type="EMBL" id="KAF9662658.1"/>
    </source>
</evidence>
<dbReference type="SMART" id="SM00220">
    <property type="entry name" value="S_TKc"/>
    <property type="match status" value="1"/>
</dbReference>
<dbReference type="GO" id="GO:0004674">
    <property type="term" value="F:protein serine/threonine kinase activity"/>
    <property type="evidence" value="ECO:0007669"/>
    <property type="project" value="UniProtKB-KW"/>
</dbReference>
<dbReference type="GO" id="GO:0007165">
    <property type="term" value="P:signal transduction"/>
    <property type="evidence" value="ECO:0007669"/>
    <property type="project" value="TreeGrafter"/>
</dbReference>
<evidence type="ECO:0000256" key="1">
    <source>
        <dbReference type="ARBA" id="ARBA00022527"/>
    </source>
</evidence>